<keyword evidence="2" id="KW-1185">Reference proteome</keyword>
<protein>
    <submittedName>
        <fullName evidence="1">Uncharacterized protein</fullName>
    </submittedName>
</protein>
<evidence type="ECO:0000313" key="2">
    <source>
        <dbReference type="Proteomes" id="UP000774617"/>
    </source>
</evidence>
<reference evidence="1 2" key="1">
    <citation type="journal article" date="2021" name="Nat. Commun.">
        <title>Genetic determinants of endophytism in the Arabidopsis root mycobiome.</title>
        <authorList>
            <person name="Mesny F."/>
            <person name="Miyauchi S."/>
            <person name="Thiergart T."/>
            <person name="Pickel B."/>
            <person name="Atanasova L."/>
            <person name="Karlsson M."/>
            <person name="Huettel B."/>
            <person name="Barry K.W."/>
            <person name="Haridas S."/>
            <person name="Chen C."/>
            <person name="Bauer D."/>
            <person name="Andreopoulos W."/>
            <person name="Pangilinan J."/>
            <person name="LaButti K."/>
            <person name="Riley R."/>
            <person name="Lipzen A."/>
            <person name="Clum A."/>
            <person name="Drula E."/>
            <person name="Henrissat B."/>
            <person name="Kohler A."/>
            <person name="Grigoriev I.V."/>
            <person name="Martin F.M."/>
            <person name="Hacquard S."/>
        </authorList>
    </citation>
    <scope>NUCLEOTIDE SEQUENCE [LARGE SCALE GENOMIC DNA]</scope>
    <source>
        <strain evidence="1 2">MPI-SDFR-AT-0080</strain>
    </source>
</reference>
<evidence type="ECO:0000313" key="1">
    <source>
        <dbReference type="EMBL" id="KAH7060685.1"/>
    </source>
</evidence>
<dbReference type="EMBL" id="JAGTJR010000005">
    <property type="protein sequence ID" value="KAH7060685.1"/>
    <property type="molecule type" value="Genomic_DNA"/>
</dbReference>
<name>A0ABQ8GM07_9PEZI</name>
<proteinExistence type="predicted"/>
<gene>
    <name evidence="1" type="ORF">B0J12DRAFT_340734</name>
</gene>
<organism evidence="1 2">
    <name type="scientific">Macrophomina phaseolina</name>
    <dbReference type="NCBI Taxonomy" id="35725"/>
    <lineage>
        <taxon>Eukaryota</taxon>
        <taxon>Fungi</taxon>
        <taxon>Dikarya</taxon>
        <taxon>Ascomycota</taxon>
        <taxon>Pezizomycotina</taxon>
        <taxon>Dothideomycetes</taxon>
        <taxon>Dothideomycetes incertae sedis</taxon>
        <taxon>Botryosphaeriales</taxon>
        <taxon>Botryosphaeriaceae</taxon>
        <taxon>Macrophomina</taxon>
    </lineage>
</organism>
<comment type="caution">
    <text evidence="1">The sequence shown here is derived from an EMBL/GenBank/DDBJ whole genome shotgun (WGS) entry which is preliminary data.</text>
</comment>
<dbReference type="Proteomes" id="UP000774617">
    <property type="component" value="Unassembled WGS sequence"/>
</dbReference>
<sequence>MYVCTCPKFPLFSKLSLLPRSPLPPPPQCSLPIYGPLSNSCLSPLTPVLISFFFLAAPAHGTNAHDSGWSPLPQSMGSMPSCRNSRCPCAFVPISVASCARSKLSSGETSLMKLMVWGAGGSWGWGAARARVVGRKTRRATRFVMWVVFVGVVVGREGNSWSRGPPRLWVVESGDESAFFFSLSRVEKGLLISPPPCVEDGPRGAVVVPLPNDRSSSGSRHAAVT</sequence>
<accession>A0ABQ8GM07</accession>